<proteinExistence type="predicted"/>
<reference evidence="2" key="1">
    <citation type="submission" date="2018-05" db="EMBL/GenBank/DDBJ databases">
        <authorList>
            <person name="Lanie J.A."/>
            <person name="Ng W.-L."/>
            <person name="Kazmierczak K.M."/>
            <person name="Andrzejewski T.M."/>
            <person name="Davidsen T.M."/>
            <person name="Wayne K.J."/>
            <person name="Tettelin H."/>
            <person name="Glass J.I."/>
            <person name="Rusch D."/>
            <person name="Podicherti R."/>
            <person name="Tsui H.-C.T."/>
            <person name="Winkler M.E."/>
        </authorList>
    </citation>
    <scope>NUCLEOTIDE SEQUENCE</scope>
</reference>
<dbReference type="EMBL" id="UINC01056441">
    <property type="protein sequence ID" value="SVB76481.1"/>
    <property type="molecule type" value="Genomic_DNA"/>
</dbReference>
<keyword evidence="1" id="KW-1133">Transmembrane helix</keyword>
<sequence>MAGYWMICKANIVTDNLFRHRKRLAALLYMVYTVFPVIAYGQSTTLTSHAISMYGDIKYGPDFT</sequence>
<protein>
    <submittedName>
        <fullName evidence="2">Uncharacterized protein</fullName>
    </submittedName>
</protein>
<keyword evidence="1" id="KW-0812">Transmembrane</keyword>
<feature type="non-terminal residue" evidence="2">
    <location>
        <position position="64"/>
    </location>
</feature>
<organism evidence="2">
    <name type="scientific">marine metagenome</name>
    <dbReference type="NCBI Taxonomy" id="408172"/>
    <lineage>
        <taxon>unclassified sequences</taxon>
        <taxon>metagenomes</taxon>
        <taxon>ecological metagenomes</taxon>
    </lineage>
</organism>
<feature type="transmembrane region" description="Helical" evidence="1">
    <location>
        <begin position="24"/>
        <end position="43"/>
    </location>
</feature>
<evidence type="ECO:0000256" key="1">
    <source>
        <dbReference type="SAM" id="Phobius"/>
    </source>
</evidence>
<accession>A0A382GQP7</accession>
<gene>
    <name evidence="2" type="ORF">METZ01_LOCUS229335</name>
</gene>
<evidence type="ECO:0000313" key="2">
    <source>
        <dbReference type="EMBL" id="SVB76481.1"/>
    </source>
</evidence>
<keyword evidence="1" id="KW-0472">Membrane</keyword>
<name>A0A382GQP7_9ZZZZ</name>
<dbReference type="AlphaFoldDB" id="A0A382GQP7"/>